<accession>A0ACC3N7B7</accession>
<protein>
    <submittedName>
        <fullName evidence="1">Uncharacterized protein</fullName>
    </submittedName>
</protein>
<proteinExistence type="predicted"/>
<name>A0ACC3N7B7_9PEZI</name>
<reference evidence="1" key="1">
    <citation type="submission" date="2023-07" db="EMBL/GenBank/DDBJ databases">
        <title>Black Yeasts Isolated from many extreme environments.</title>
        <authorList>
            <person name="Coleine C."/>
            <person name="Stajich J.E."/>
            <person name="Selbmann L."/>
        </authorList>
    </citation>
    <scope>NUCLEOTIDE SEQUENCE</scope>
    <source>
        <strain evidence="1">CCFEE 5714</strain>
    </source>
</reference>
<evidence type="ECO:0000313" key="1">
    <source>
        <dbReference type="EMBL" id="KAK3711122.1"/>
    </source>
</evidence>
<organism evidence="1 2">
    <name type="scientific">Vermiconidia calcicola</name>
    <dbReference type="NCBI Taxonomy" id="1690605"/>
    <lineage>
        <taxon>Eukaryota</taxon>
        <taxon>Fungi</taxon>
        <taxon>Dikarya</taxon>
        <taxon>Ascomycota</taxon>
        <taxon>Pezizomycotina</taxon>
        <taxon>Dothideomycetes</taxon>
        <taxon>Dothideomycetidae</taxon>
        <taxon>Mycosphaerellales</taxon>
        <taxon>Extremaceae</taxon>
        <taxon>Vermiconidia</taxon>
    </lineage>
</organism>
<dbReference type="EMBL" id="JAUTXU010000079">
    <property type="protein sequence ID" value="KAK3711122.1"/>
    <property type="molecule type" value="Genomic_DNA"/>
</dbReference>
<sequence length="237" mass="26375">MSNKSGSSILLNLKELLATGLFSDLILSCEGKQFKVHKNILYTSSPVFRRLLSGGFKEAKEDCSIIELKEDNAEALQTLLHYFYNFVYDDSFLGHGSSMSLPVKVYAIADKYEVPQLQAMAAGKLKKVCDPRNDIEDFVSTIYLIDQNTNPEDRTLWNIVLPVIKDNIDYLIESEQFQALVFEMKDLNLSLLSLLGKSSGSAPPAVLTGGVASVEEEDDDDGNRVTHYRLGLGRRLG</sequence>
<evidence type="ECO:0000313" key="2">
    <source>
        <dbReference type="Proteomes" id="UP001281147"/>
    </source>
</evidence>
<gene>
    <name evidence="1" type="ORF">LTR37_009909</name>
</gene>
<comment type="caution">
    <text evidence="1">The sequence shown here is derived from an EMBL/GenBank/DDBJ whole genome shotgun (WGS) entry which is preliminary data.</text>
</comment>
<keyword evidence="2" id="KW-1185">Reference proteome</keyword>
<dbReference type="Proteomes" id="UP001281147">
    <property type="component" value="Unassembled WGS sequence"/>
</dbReference>